<evidence type="ECO:0000313" key="2">
    <source>
        <dbReference type="Proteomes" id="UP001359559"/>
    </source>
</evidence>
<accession>A0AAN9KK46</accession>
<proteinExistence type="predicted"/>
<organism evidence="1 2">
    <name type="scientific">Clitoria ternatea</name>
    <name type="common">Butterfly pea</name>
    <dbReference type="NCBI Taxonomy" id="43366"/>
    <lineage>
        <taxon>Eukaryota</taxon>
        <taxon>Viridiplantae</taxon>
        <taxon>Streptophyta</taxon>
        <taxon>Embryophyta</taxon>
        <taxon>Tracheophyta</taxon>
        <taxon>Spermatophyta</taxon>
        <taxon>Magnoliopsida</taxon>
        <taxon>eudicotyledons</taxon>
        <taxon>Gunneridae</taxon>
        <taxon>Pentapetalae</taxon>
        <taxon>rosids</taxon>
        <taxon>fabids</taxon>
        <taxon>Fabales</taxon>
        <taxon>Fabaceae</taxon>
        <taxon>Papilionoideae</taxon>
        <taxon>50 kb inversion clade</taxon>
        <taxon>NPAAA clade</taxon>
        <taxon>indigoferoid/millettioid clade</taxon>
        <taxon>Phaseoleae</taxon>
        <taxon>Clitoria</taxon>
    </lineage>
</organism>
<dbReference type="AlphaFoldDB" id="A0AAN9KK46"/>
<protein>
    <submittedName>
        <fullName evidence="1">Uncharacterized protein</fullName>
    </submittedName>
</protein>
<dbReference type="EMBL" id="JAYKXN010000001">
    <property type="protein sequence ID" value="KAK7317647.1"/>
    <property type="molecule type" value="Genomic_DNA"/>
</dbReference>
<comment type="caution">
    <text evidence="1">The sequence shown here is derived from an EMBL/GenBank/DDBJ whole genome shotgun (WGS) entry which is preliminary data.</text>
</comment>
<name>A0AAN9KK46_CLITE</name>
<sequence length="165" mass="19080">MMNGCLMPKVIYRRIWAYERFLKALQRWDPGIAYAKNQNIGVTTPWNNVHTRKLLSIGNWRINVCLMRFFLDKTNTYAYTRWTLASGCQYTAPRLGSCQLYACCYTSLQHLNAGNIDGTCDWVSNLRAWMPVPAFGHSLSEPNQSEWHLWHTDPCARSDVGMLLL</sequence>
<dbReference type="Proteomes" id="UP001359559">
    <property type="component" value="Unassembled WGS sequence"/>
</dbReference>
<gene>
    <name evidence="1" type="ORF">RJT34_02059</name>
</gene>
<evidence type="ECO:0000313" key="1">
    <source>
        <dbReference type="EMBL" id="KAK7317647.1"/>
    </source>
</evidence>
<reference evidence="1 2" key="1">
    <citation type="submission" date="2024-01" db="EMBL/GenBank/DDBJ databases">
        <title>The genomes of 5 underutilized Papilionoideae crops provide insights into root nodulation and disease resistance.</title>
        <authorList>
            <person name="Yuan L."/>
        </authorList>
    </citation>
    <scope>NUCLEOTIDE SEQUENCE [LARGE SCALE GENOMIC DNA]</scope>
    <source>
        <strain evidence="1">LY-2023</strain>
        <tissue evidence="1">Leaf</tissue>
    </source>
</reference>
<keyword evidence="2" id="KW-1185">Reference proteome</keyword>